<keyword evidence="5" id="KW-0677">Repeat</keyword>
<accession>A0A816ZR00</accession>
<evidence type="ECO:0000313" key="10">
    <source>
        <dbReference type="EMBL" id="CAF2219656.1"/>
    </source>
</evidence>
<dbReference type="Proteomes" id="UP000663824">
    <property type="component" value="Unassembled WGS sequence"/>
</dbReference>
<evidence type="ECO:0000256" key="1">
    <source>
        <dbReference type="ARBA" id="ARBA00009558"/>
    </source>
</evidence>
<feature type="region of interest" description="Disordered" evidence="9">
    <location>
        <begin position="260"/>
        <end position="283"/>
    </location>
</feature>
<dbReference type="GO" id="GO:0043161">
    <property type="term" value="P:proteasome-mediated ubiquitin-dependent protein catabolic process"/>
    <property type="evidence" value="ECO:0007669"/>
    <property type="project" value="TreeGrafter"/>
</dbReference>
<dbReference type="GO" id="GO:0106274">
    <property type="term" value="F:NAD+-protein-arginine ADP-ribosyltransferase activity"/>
    <property type="evidence" value="ECO:0007669"/>
    <property type="project" value="UniProtKB-EC"/>
</dbReference>
<dbReference type="GO" id="GO:0000209">
    <property type="term" value="P:protein polyubiquitination"/>
    <property type="evidence" value="ECO:0007669"/>
    <property type="project" value="TreeGrafter"/>
</dbReference>
<dbReference type="SUPFAM" id="SSF56399">
    <property type="entry name" value="ADP-ribosylation"/>
    <property type="match status" value="1"/>
</dbReference>
<dbReference type="Gene3D" id="3.90.176.10">
    <property type="entry name" value="Toxin ADP-ribosyltransferase, Chain A, domain 1"/>
    <property type="match status" value="1"/>
</dbReference>
<evidence type="ECO:0000256" key="9">
    <source>
        <dbReference type="SAM" id="MobiDB-lite"/>
    </source>
</evidence>
<dbReference type="PANTHER" id="PTHR24104">
    <property type="entry name" value="E3 UBIQUITIN-PROTEIN LIGASE NHLRC1-RELATED"/>
    <property type="match status" value="1"/>
</dbReference>
<evidence type="ECO:0000256" key="7">
    <source>
        <dbReference type="PROSITE-ProRule" id="PRU00504"/>
    </source>
</evidence>
<keyword evidence="2 8" id="KW-0328">Glycosyltransferase</keyword>
<dbReference type="Pfam" id="PF01436">
    <property type="entry name" value="NHL"/>
    <property type="match status" value="1"/>
</dbReference>
<name>A0A816ZR00_9BILA</name>
<dbReference type="InterPro" id="IPR001258">
    <property type="entry name" value="NHL_repeat"/>
</dbReference>
<evidence type="ECO:0000256" key="6">
    <source>
        <dbReference type="ARBA" id="ARBA00047597"/>
    </source>
</evidence>
<evidence type="ECO:0000256" key="3">
    <source>
        <dbReference type="ARBA" id="ARBA00022679"/>
    </source>
</evidence>
<sequence>MATAGGGEEAAVQRALRFSDVVQESLEILAPIGGYSKVPLVSLEEAVKPLVPILPDVQSHAYAATLKCKKPADNLTQDESASIMLYTMGWEPLDECLYVVLNDTLRAKNRQQKLPFWYLYLRLFLNALFRLPLIPAMAYRGVRLDLSNRYIKGESIVWWGFSSCTTSVDVLDSEIFLGKTGRRTMFTLQCKSARDISQHSFYPAEDEVLLMAATQFKVKGCLTQGNLYIIQLEEIIPPFPLLQPVPIIGSLSIHSNPPVDSITTSSGTSKDKTVKSSTKPTTSKHVAAADNSIIGPMSTVKITASTNKVNIPANATWAQNGVTIAGGHGRGDATNQLNEPHGLFVDDDETVVIAEWANHRIVQWKSSDTTNGQVVAGDEGKGNGLHQLNRPTDVLIDKETNSLIICDYGNRRVVRWSRRSGTTQGEILIDNIQCYGLAMDEQRYLYVSDDELHEVRRYQLGEKNGTRVAGGNGKGNGLNQLNVPTYLFVDRQQNVYVSDNSNHRVMKWNKGAKDGIVVAGGQGEGNALTQLYHPNGLFVDTLGTLYVSEFGNHRVMRWTQGDKKQGAVVVGGNGQGAGANQFNYSYGLSVDRHGNLYVADVNNHRVQRFSIE</sequence>
<dbReference type="SUPFAM" id="SSF63825">
    <property type="entry name" value="YWTD domain"/>
    <property type="match status" value="1"/>
</dbReference>
<dbReference type="GO" id="GO:0016779">
    <property type="term" value="F:nucleotidyltransferase activity"/>
    <property type="evidence" value="ECO:0007669"/>
    <property type="project" value="UniProtKB-KW"/>
</dbReference>
<evidence type="ECO:0000313" key="11">
    <source>
        <dbReference type="Proteomes" id="UP000663824"/>
    </source>
</evidence>
<feature type="repeat" description="NHL" evidence="7">
    <location>
        <begin position="576"/>
        <end position="612"/>
    </location>
</feature>
<dbReference type="PROSITE" id="PS51125">
    <property type="entry name" value="NHL"/>
    <property type="match status" value="3"/>
</dbReference>
<dbReference type="EMBL" id="CAJNRE010020029">
    <property type="protein sequence ID" value="CAF2219656.1"/>
    <property type="molecule type" value="Genomic_DNA"/>
</dbReference>
<dbReference type="Gene3D" id="2.120.10.30">
    <property type="entry name" value="TolB, C-terminal domain"/>
    <property type="match status" value="3"/>
</dbReference>
<keyword evidence="8" id="KW-0520">NAD</keyword>
<dbReference type="AlphaFoldDB" id="A0A816ZR00"/>
<evidence type="ECO:0000256" key="5">
    <source>
        <dbReference type="ARBA" id="ARBA00022737"/>
    </source>
</evidence>
<dbReference type="PROSITE" id="PS51996">
    <property type="entry name" value="TR_MART"/>
    <property type="match status" value="1"/>
</dbReference>
<comment type="catalytic activity">
    <reaction evidence="6 8">
        <text>L-arginyl-[protein] + NAD(+) = N(omega)-(ADP-D-ribosyl)-L-arginyl-[protein] + nicotinamide + H(+)</text>
        <dbReference type="Rhea" id="RHEA:19149"/>
        <dbReference type="Rhea" id="RHEA-COMP:10532"/>
        <dbReference type="Rhea" id="RHEA-COMP:15087"/>
        <dbReference type="ChEBI" id="CHEBI:15378"/>
        <dbReference type="ChEBI" id="CHEBI:17154"/>
        <dbReference type="ChEBI" id="CHEBI:29965"/>
        <dbReference type="ChEBI" id="CHEBI:57540"/>
        <dbReference type="ChEBI" id="CHEBI:142554"/>
        <dbReference type="EC" id="2.4.2.31"/>
    </reaction>
</comment>
<organism evidence="10 11">
    <name type="scientific">Rotaria magnacalcarata</name>
    <dbReference type="NCBI Taxonomy" id="392030"/>
    <lineage>
        <taxon>Eukaryota</taxon>
        <taxon>Metazoa</taxon>
        <taxon>Spiralia</taxon>
        <taxon>Gnathifera</taxon>
        <taxon>Rotifera</taxon>
        <taxon>Eurotatoria</taxon>
        <taxon>Bdelloidea</taxon>
        <taxon>Philodinida</taxon>
        <taxon>Philodinidae</taxon>
        <taxon>Rotaria</taxon>
    </lineage>
</organism>
<evidence type="ECO:0000256" key="8">
    <source>
        <dbReference type="RuleBase" id="RU361228"/>
    </source>
</evidence>
<comment type="caution">
    <text evidence="10">The sequence shown here is derived from an EMBL/GenBank/DDBJ whole genome shotgun (WGS) entry which is preliminary data.</text>
</comment>
<evidence type="ECO:0000256" key="4">
    <source>
        <dbReference type="ARBA" id="ARBA00022695"/>
    </source>
</evidence>
<dbReference type="InterPro" id="IPR050952">
    <property type="entry name" value="TRIM-NHL_E3_ligases"/>
</dbReference>
<dbReference type="Pfam" id="PF01129">
    <property type="entry name" value="ART"/>
    <property type="match status" value="1"/>
</dbReference>
<dbReference type="CDD" id="cd05819">
    <property type="entry name" value="NHL"/>
    <property type="match status" value="1"/>
</dbReference>
<feature type="repeat" description="NHL" evidence="7">
    <location>
        <begin position="328"/>
        <end position="367"/>
    </location>
</feature>
<proteinExistence type="inferred from homology"/>
<keyword evidence="4" id="KW-0548">Nucleotidyltransferase</keyword>
<gene>
    <name evidence="10" type="ORF">MBJ925_LOCUS36315</name>
</gene>
<protein>
    <recommendedName>
        <fullName evidence="8">NAD(P)(+)--arginine ADP-ribosyltransferase</fullName>
        <ecNumber evidence="8">2.4.2.31</ecNumber>
    </recommendedName>
    <alternativeName>
        <fullName evidence="8">Mono(ADP-ribosyl)transferase</fullName>
    </alternativeName>
</protein>
<evidence type="ECO:0000256" key="2">
    <source>
        <dbReference type="ARBA" id="ARBA00022676"/>
    </source>
</evidence>
<comment type="similarity">
    <text evidence="1 8">Belongs to the Arg-specific ADP-ribosyltransferase family.</text>
</comment>
<dbReference type="InterPro" id="IPR011042">
    <property type="entry name" value="6-blade_b-propeller_TolB-like"/>
</dbReference>
<keyword evidence="3 8" id="KW-0808">Transferase</keyword>
<keyword evidence="8" id="KW-0521">NADP</keyword>
<dbReference type="EC" id="2.4.2.31" evidence="8"/>
<dbReference type="GO" id="GO:0061630">
    <property type="term" value="F:ubiquitin protein ligase activity"/>
    <property type="evidence" value="ECO:0007669"/>
    <property type="project" value="TreeGrafter"/>
</dbReference>
<reference evidence="10" key="1">
    <citation type="submission" date="2021-02" db="EMBL/GenBank/DDBJ databases">
        <authorList>
            <person name="Nowell W R."/>
        </authorList>
    </citation>
    <scope>NUCLEOTIDE SEQUENCE</scope>
</reference>
<dbReference type="InterPro" id="IPR000768">
    <property type="entry name" value="ART"/>
</dbReference>
<feature type="repeat" description="NHL" evidence="7">
    <location>
        <begin position="474"/>
        <end position="511"/>
    </location>
</feature>